<evidence type="ECO:0000256" key="2">
    <source>
        <dbReference type="ARBA" id="ARBA00023125"/>
    </source>
</evidence>
<dbReference type="RefSeq" id="WP_129152272.1">
    <property type="nucleotide sequence ID" value="NZ_JBHSDO010000017.1"/>
</dbReference>
<sequence length="263" mass="28543">MGAGNDASGATVLTVRRGMQVLRAFRSERAPLSNAELVRRTGLSKATVSRLTSTLLHLGFLRHVPGGREFELAAAPVGIGHAYLASSDLLRIANPLLQELADELNVSVALSIRDDLEMLYVGYRVSHKVRTLRLGVGSVLPLGTTSIGRAYLWGLPEAEREDLLARLRTHAGSAAPGLMRGIQQSFDELRRIGICSVLSGYQRDAYGVALPVRVGRKRILMSMSCGKADVQPNLAEESKRIAPVLRCAAERFQDLLADFDGEL</sequence>
<dbReference type="PROSITE" id="PS51078">
    <property type="entry name" value="ICLR_ED"/>
    <property type="match status" value="1"/>
</dbReference>
<keyword evidence="1" id="KW-0805">Transcription regulation</keyword>
<evidence type="ECO:0000256" key="3">
    <source>
        <dbReference type="ARBA" id="ARBA00023163"/>
    </source>
</evidence>
<evidence type="ECO:0000259" key="4">
    <source>
        <dbReference type="PROSITE" id="PS51077"/>
    </source>
</evidence>
<accession>A0A4Q1HHH5</accession>
<reference evidence="6 7" key="1">
    <citation type="journal article" date="2017" name="Int. J. Syst. Evol. Microbiol.">
        <title>Achromobacter aloeverae sp. nov., isolated from the root of Aloe vera (L.) Burm.f.</title>
        <authorList>
            <person name="Kuncharoen N."/>
            <person name="Muramatsu Y."/>
            <person name="Shibata C."/>
            <person name="Kamakura Y."/>
            <person name="Nakagawa Y."/>
            <person name="Tanasupawat S."/>
        </authorList>
    </citation>
    <scope>NUCLEOTIDE SEQUENCE [LARGE SCALE GENOMIC DNA]</scope>
    <source>
        <strain evidence="6 7">AVA-1</strain>
    </source>
</reference>
<dbReference type="SUPFAM" id="SSF46785">
    <property type="entry name" value="Winged helix' DNA-binding domain"/>
    <property type="match status" value="1"/>
</dbReference>
<keyword evidence="7" id="KW-1185">Reference proteome</keyword>
<evidence type="ECO:0000259" key="5">
    <source>
        <dbReference type="PROSITE" id="PS51078"/>
    </source>
</evidence>
<protein>
    <submittedName>
        <fullName evidence="6">IclR family transcriptional regulator</fullName>
    </submittedName>
</protein>
<dbReference type="InterPro" id="IPR029016">
    <property type="entry name" value="GAF-like_dom_sf"/>
</dbReference>
<dbReference type="GO" id="GO:0003700">
    <property type="term" value="F:DNA-binding transcription factor activity"/>
    <property type="evidence" value="ECO:0007669"/>
    <property type="project" value="TreeGrafter"/>
</dbReference>
<feature type="domain" description="IclR-ED" evidence="5">
    <location>
        <begin position="75"/>
        <end position="258"/>
    </location>
</feature>
<dbReference type="SUPFAM" id="SSF55781">
    <property type="entry name" value="GAF domain-like"/>
    <property type="match status" value="1"/>
</dbReference>
<dbReference type="Gene3D" id="3.30.450.40">
    <property type="match status" value="1"/>
</dbReference>
<dbReference type="EMBL" id="PYAL01000006">
    <property type="protein sequence ID" value="RXN86104.1"/>
    <property type="molecule type" value="Genomic_DNA"/>
</dbReference>
<dbReference type="Pfam" id="PF01614">
    <property type="entry name" value="IclR_C"/>
    <property type="match status" value="1"/>
</dbReference>
<proteinExistence type="predicted"/>
<gene>
    <name evidence="6" type="ORF">C7R54_20390</name>
</gene>
<dbReference type="InterPro" id="IPR014757">
    <property type="entry name" value="Tscrpt_reg_IclR_C"/>
</dbReference>
<dbReference type="Gene3D" id="1.10.10.10">
    <property type="entry name" value="Winged helix-like DNA-binding domain superfamily/Winged helix DNA-binding domain"/>
    <property type="match status" value="1"/>
</dbReference>
<comment type="caution">
    <text evidence="6">The sequence shown here is derived from an EMBL/GenBank/DDBJ whole genome shotgun (WGS) entry which is preliminary data.</text>
</comment>
<dbReference type="Proteomes" id="UP000290849">
    <property type="component" value="Unassembled WGS sequence"/>
</dbReference>
<evidence type="ECO:0000313" key="7">
    <source>
        <dbReference type="Proteomes" id="UP000290849"/>
    </source>
</evidence>
<dbReference type="InterPro" id="IPR036388">
    <property type="entry name" value="WH-like_DNA-bd_sf"/>
</dbReference>
<dbReference type="InterPro" id="IPR036390">
    <property type="entry name" value="WH_DNA-bd_sf"/>
</dbReference>
<name>A0A4Q1HHH5_9BURK</name>
<dbReference type="GO" id="GO:0003677">
    <property type="term" value="F:DNA binding"/>
    <property type="evidence" value="ECO:0007669"/>
    <property type="project" value="UniProtKB-KW"/>
</dbReference>
<dbReference type="PANTHER" id="PTHR30136">
    <property type="entry name" value="HELIX-TURN-HELIX TRANSCRIPTIONAL REGULATOR, ICLR FAMILY"/>
    <property type="match status" value="1"/>
</dbReference>
<dbReference type="InterPro" id="IPR005471">
    <property type="entry name" value="Tscrpt_reg_IclR_N"/>
</dbReference>
<keyword evidence="2" id="KW-0238">DNA-binding</keyword>
<dbReference type="PROSITE" id="PS51077">
    <property type="entry name" value="HTH_ICLR"/>
    <property type="match status" value="1"/>
</dbReference>
<evidence type="ECO:0000256" key="1">
    <source>
        <dbReference type="ARBA" id="ARBA00023015"/>
    </source>
</evidence>
<dbReference type="Pfam" id="PF09339">
    <property type="entry name" value="HTH_IclR"/>
    <property type="match status" value="1"/>
</dbReference>
<dbReference type="PANTHER" id="PTHR30136:SF33">
    <property type="entry name" value="TRANSCRIPTIONAL REGULATORY PROTEIN"/>
    <property type="match status" value="1"/>
</dbReference>
<evidence type="ECO:0000313" key="6">
    <source>
        <dbReference type="EMBL" id="RXN86104.1"/>
    </source>
</evidence>
<dbReference type="OrthoDB" id="8716667at2"/>
<dbReference type="AlphaFoldDB" id="A0A4Q1HHH5"/>
<feature type="domain" description="HTH iclR-type" evidence="4">
    <location>
        <begin position="12"/>
        <end position="74"/>
    </location>
</feature>
<dbReference type="InterPro" id="IPR050707">
    <property type="entry name" value="HTH_MetabolicPath_Reg"/>
</dbReference>
<dbReference type="SMART" id="SM00346">
    <property type="entry name" value="HTH_ICLR"/>
    <property type="match status" value="1"/>
</dbReference>
<organism evidence="6 7">
    <name type="scientific">Achromobacter aloeverae</name>
    <dbReference type="NCBI Taxonomy" id="1750518"/>
    <lineage>
        <taxon>Bacteria</taxon>
        <taxon>Pseudomonadati</taxon>
        <taxon>Pseudomonadota</taxon>
        <taxon>Betaproteobacteria</taxon>
        <taxon>Burkholderiales</taxon>
        <taxon>Alcaligenaceae</taxon>
        <taxon>Achromobacter</taxon>
    </lineage>
</organism>
<keyword evidence="3" id="KW-0804">Transcription</keyword>
<dbReference type="GO" id="GO:0045892">
    <property type="term" value="P:negative regulation of DNA-templated transcription"/>
    <property type="evidence" value="ECO:0007669"/>
    <property type="project" value="TreeGrafter"/>
</dbReference>